<accession>A0A8T0S3J2</accession>
<reference evidence="1" key="1">
    <citation type="submission" date="2020-05" db="EMBL/GenBank/DDBJ databases">
        <title>WGS assembly of Panicum virgatum.</title>
        <authorList>
            <person name="Lovell J.T."/>
            <person name="Jenkins J."/>
            <person name="Shu S."/>
            <person name="Juenger T.E."/>
            <person name="Schmutz J."/>
        </authorList>
    </citation>
    <scope>NUCLEOTIDE SEQUENCE</scope>
    <source>
        <strain evidence="1">AP13</strain>
    </source>
</reference>
<evidence type="ECO:0000313" key="1">
    <source>
        <dbReference type="EMBL" id="KAG2591648.1"/>
    </source>
</evidence>
<protein>
    <submittedName>
        <fullName evidence="1">Uncharacterized protein</fullName>
    </submittedName>
</protein>
<dbReference type="Proteomes" id="UP000823388">
    <property type="component" value="Chromosome 5N"/>
</dbReference>
<dbReference type="AlphaFoldDB" id="A0A8T0S3J2"/>
<proteinExistence type="predicted"/>
<comment type="caution">
    <text evidence="1">The sequence shown here is derived from an EMBL/GenBank/DDBJ whole genome shotgun (WGS) entry which is preliminary data.</text>
</comment>
<keyword evidence="2" id="KW-1185">Reference proteome</keyword>
<evidence type="ECO:0000313" key="2">
    <source>
        <dbReference type="Proteomes" id="UP000823388"/>
    </source>
</evidence>
<gene>
    <name evidence="1" type="ORF">PVAP13_5NG497586</name>
</gene>
<organism evidence="1 2">
    <name type="scientific">Panicum virgatum</name>
    <name type="common">Blackwell switchgrass</name>
    <dbReference type="NCBI Taxonomy" id="38727"/>
    <lineage>
        <taxon>Eukaryota</taxon>
        <taxon>Viridiplantae</taxon>
        <taxon>Streptophyta</taxon>
        <taxon>Embryophyta</taxon>
        <taxon>Tracheophyta</taxon>
        <taxon>Spermatophyta</taxon>
        <taxon>Magnoliopsida</taxon>
        <taxon>Liliopsida</taxon>
        <taxon>Poales</taxon>
        <taxon>Poaceae</taxon>
        <taxon>PACMAD clade</taxon>
        <taxon>Panicoideae</taxon>
        <taxon>Panicodae</taxon>
        <taxon>Paniceae</taxon>
        <taxon>Panicinae</taxon>
        <taxon>Panicum</taxon>
        <taxon>Panicum sect. Hiantes</taxon>
    </lineage>
</organism>
<sequence>MQYTTEQRLLNSLKSAERMPKLKQLGAVCALLVYDVDRRTTFDSLECWLKEAKS</sequence>
<dbReference type="EMBL" id="CM029046">
    <property type="protein sequence ID" value="KAG2591648.1"/>
    <property type="molecule type" value="Genomic_DNA"/>
</dbReference>
<name>A0A8T0S3J2_PANVG</name>